<evidence type="ECO:0000313" key="6">
    <source>
        <dbReference type="Proteomes" id="UP000184485"/>
    </source>
</evidence>
<dbReference type="OrthoDB" id="9808346at2"/>
<proteinExistence type="predicted"/>
<dbReference type="CDD" id="cd00796">
    <property type="entry name" value="INT_Rci_Hp1_C"/>
    <property type="match status" value="1"/>
</dbReference>
<evidence type="ECO:0000259" key="4">
    <source>
        <dbReference type="PROSITE" id="PS51898"/>
    </source>
</evidence>
<keyword evidence="6" id="KW-1185">Reference proteome</keyword>
<dbReference type="PANTHER" id="PTHR30349">
    <property type="entry name" value="PHAGE INTEGRASE-RELATED"/>
    <property type="match status" value="1"/>
</dbReference>
<dbReference type="InterPro" id="IPR002104">
    <property type="entry name" value="Integrase_catalytic"/>
</dbReference>
<dbReference type="STRING" id="1122133.SAMN02745157_0659"/>
<dbReference type="EMBL" id="FQUP01000001">
    <property type="protein sequence ID" value="SHE66258.1"/>
    <property type="molecule type" value="Genomic_DNA"/>
</dbReference>
<feature type="region of interest" description="Disordered" evidence="3">
    <location>
        <begin position="353"/>
        <end position="407"/>
    </location>
</feature>
<dbReference type="AlphaFoldDB" id="A0A1M4VBN3"/>
<keyword evidence="1" id="KW-0229">DNA integration</keyword>
<dbReference type="Proteomes" id="UP000184485">
    <property type="component" value="Unassembled WGS sequence"/>
</dbReference>
<dbReference type="InterPro" id="IPR011010">
    <property type="entry name" value="DNA_brk_join_enz"/>
</dbReference>
<dbReference type="InterPro" id="IPR050090">
    <property type="entry name" value="Tyrosine_recombinase_XerCD"/>
</dbReference>
<feature type="domain" description="Tyr recombinase" evidence="4">
    <location>
        <begin position="173"/>
        <end position="366"/>
    </location>
</feature>
<dbReference type="GO" id="GO:0015074">
    <property type="term" value="P:DNA integration"/>
    <property type="evidence" value="ECO:0007669"/>
    <property type="project" value="UniProtKB-KW"/>
</dbReference>
<keyword evidence="2" id="KW-0233">DNA recombination</keyword>
<dbReference type="PROSITE" id="PS51898">
    <property type="entry name" value="TYR_RECOMBINASE"/>
    <property type="match status" value="1"/>
</dbReference>
<protein>
    <submittedName>
        <fullName evidence="5">Site-specific recombinase XerD</fullName>
    </submittedName>
</protein>
<organism evidence="5 6">
    <name type="scientific">Kaistia soli DSM 19436</name>
    <dbReference type="NCBI Taxonomy" id="1122133"/>
    <lineage>
        <taxon>Bacteria</taxon>
        <taxon>Pseudomonadati</taxon>
        <taxon>Pseudomonadota</taxon>
        <taxon>Alphaproteobacteria</taxon>
        <taxon>Hyphomicrobiales</taxon>
        <taxon>Kaistiaceae</taxon>
        <taxon>Kaistia</taxon>
    </lineage>
</organism>
<dbReference type="SUPFAM" id="SSF56349">
    <property type="entry name" value="DNA breaking-rejoining enzymes"/>
    <property type="match status" value="1"/>
</dbReference>
<feature type="compositionally biased region" description="Polar residues" evidence="3">
    <location>
        <begin position="395"/>
        <end position="407"/>
    </location>
</feature>
<reference evidence="5 6" key="1">
    <citation type="submission" date="2016-11" db="EMBL/GenBank/DDBJ databases">
        <authorList>
            <person name="Jaros S."/>
            <person name="Januszkiewicz K."/>
            <person name="Wedrychowicz H."/>
        </authorList>
    </citation>
    <scope>NUCLEOTIDE SEQUENCE [LARGE SCALE GENOMIC DNA]</scope>
    <source>
        <strain evidence="5 6">DSM 19436</strain>
    </source>
</reference>
<dbReference type="GO" id="GO:0003677">
    <property type="term" value="F:DNA binding"/>
    <property type="evidence" value="ECO:0007669"/>
    <property type="project" value="InterPro"/>
</dbReference>
<gene>
    <name evidence="5" type="ORF">SAMN02745157_0659</name>
</gene>
<dbReference type="InterPro" id="IPR013762">
    <property type="entry name" value="Integrase-like_cat_sf"/>
</dbReference>
<evidence type="ECO:0000313" key="5">
    <source>
        <dbReference type="EMBL" id="SHE66258.1"/>
    </source>
</evidence>
<name>A0A1M4VBN3_9HYPH</name>
<accession>A0A1M4VBN3</accession>
<evidence type="ECO:0000256" key="2">
    <source>
        <dbReference type="ARBA" id="ARBA00023172"/>
    </source>
</evidence>
<evidence type="ECO:0000256" key="3">
    <source>
        <dbReference type="SAM" id="MobiDB-lite"/>
    </source>
</evidence>
<dbReference type="Pfam" id="PF00589">
    <property type="entry name" value="Phage_integrase"/>
    <property type="match status" value="1"/>
</dbReference>
<dbReference type="PANTHER" id="PTHR30349:SF88">
    <property type="entry name" value="BLL1584 PROTEIN"/>
    <property type="match status" value="1"/>
</dbReference>
<evidence type="ECO:0000256" key="1">
    <source>
        <dbReference type="ARBA" id="ARBA00022908"/>
    </source>
</evidence>
<sequence length="407" mass="45608">MPRPAKGPRAYLQPPRYAPDGSVLQAAVWTIRDGTHKHSTRIPASDARDASDPKVKAALAAYLAEQHRPPRGERHPSQVPIADVLNLYLRDIVPGLTNVPDVTRRIAALDAWWGERKLSEVMGASCRQYAAERGKPQMARRELEDLRAAINHHRREGYCSEIVSVVLPAKAQPRQRWLTRDEAARLIWAAWRFREVQKGEPTKRRPRQHIARFILVALYTGSRAGVICGAATAPTDGHGFVDYDRGVFYRKPNGSAETKKRAPPIRIPARLLAHMRRWQDKRISNDFVIEWNGAALLTIKRALARVVKDAGVEGVSAHTFRHTAATWGMQNGADPHQLAGLLGMTREMLDRTYGHHHPDHQRQAADAITRRPGAGRITTDTDRNDGNGQEIEPNPLNQSPRVSSLFK</sequence>
<dbReference type="GO" id="GO:0006310">
    <property type="term" value="P:DNA recombination"/>
    <property type="evidence" value="ECO:0007669"/>
    <property type="project" value="UniProtKB-KW"/>
</dbReference>
<dbReference type="Gene3D" id="1.10.443.10">
    <property type="entry name" value="Intergrase catalytic core"/>
    <property type="match status" value="1"/>
</dbReference>